<dbReference type="SUPFAM" id="SSF52949">
    <property type="entry name" value="Macro domain-like"/>
    <property type="match status" value="1"/>
</dbReference>
<dbReference type="Pfam" id="PF01661">
    <property type="entry name" value="Macro"/>
    <property type="match status" value="1"/>
</dbReference>
<dbReference type="RefSeq" id="WP_090751322.1">
    <property type="nucleotide sequence ID" value="NZ_CZQA01000014.1"/>
</dbReference>
<accession>A0A0S4LU96</accession>
<dbReference type="CDD" id="cd02901">
    <property type="entry name" value="Macro_Poa1p-like"/>
    <property type="match status" value="1"/>
</dbReference>
<evidence type="ECO:0000313" key="3">
    <source>
        <dbReference type="EMBL" id="CUS39588.1"/>
    </source>
</evidence>
<feature type="domain" description="Macro" evidence="2">
    <location>
        <begin position="1"/>
        <end position="155"/>
    </location>
</feature>
<dbReference type="PANTHER" id="PTHR12521">
    <property type="entry name" value="PROTEIN C6ORF130"/>
    <property type="match status" value="1"/>
</dbReference>
<dbReference type="Proteomes" id="UP000199032">
    <property type="component" value="Unassembled WGS sequence"/>
</dbReference>
<protein>
    <submittedName>
        <fullName evidence="3">Appr-1-p processing domain protein</fullName>
    </submittedName>
</protein>
<dbReference type="InterPro" id="IPR043472">
    <property type="entry name" value="Macro_dom-like"/>
</dbReference>
<evidence type="ECO:0000256" key="1">
    <source>
        <dbReference type="ARBA" id="ARBA00035885"/>
    </source>
</evidence>
<dbReference type="STRING" id="1742972.COMA1_80098"/>
<dbReference type="InterPro" id="IPR050892">
    <property type="entry name" value="ADP-ribose_metab_enzymes"/>
</dbReference>
<keyword evidence="4" id="KW-1185">Reference proteome</keyword>
<dbReference type="InterPro" id="IPR002589">
    <property type="entry name" value="Macro_dom"/>
</dbReference>
<name>A0A0S4LU96_9BACT</name>
<evidence type="ECO:0000313" key="4">
    <source>
        <dbReference type="Proteomes" id="UP000199032"/>
    </source>
</evidence>
<evidence type="ECO:0000259" key="2">
    <source>
        <dbReference type="PROSITE" id="PS51154"/>
    </source>
</evidence>
<dbReference type="EMBL" id="CZQA01000014">
    <property type="protein sequence ID" value="CUS39588.1"/>
    <property type="molecule type" value="Genomic_DNA"/>
</dbReference>
<dbReference type="SMART" id="SM00506">
    <property type="entry name" value="A1pp"/>
    <property type="match status" value="1"/>
</dbReference>
<gene>
    <name evidence="3" type="ORF">COMA1_80098</name>
</gene>
<organism evidence="3 4">
    <name type="scientific">Candidatus Nitrospira nitrosa</name>
    <dbReference type="NCBI Taxonomy" id="1742972"/>
    <lineage>
        <taxon>Bacteria</taxon>
        <taxon>Pseudomonadati</taxon>
        <taxon>Nitrospirota</taxon>
        <taxon>Nitrospiria</taxon>
        <taxon>Nitrospirales</taxon>
        <taxon>Nitrospiraceae</taxon>
        <taxon>Nitrospira</taxon>
    </lineage>
</organism>
<comment type="catalytic activity">
    <reaction evidence="1">
        <text>an N-(ADP-alpha-D-ribosyl)-thymidine in DNA + H2O = a thymidine in DNA + ADP-D-ribose</text>
        <dbReference type="Rhea" id="RHEA:71655"/>
        <dbReference type="Rhea" id="RHEA-COMP:13556"/>
        <dbReference type="Rhea" id="RHEA-COMP:18051"/>
        <dbReference type="ChEBI" id="CHEBI:15377"/>
        <dbReference type="ChEBI" id="CHEBI:57967"/>
        <dbReference type="ChEBI" id="CHEBI:137386"/>
        <dbReference type="ChEBI" id="CHEBI:191199"/>
    </reaction>
    <physiologicalReaction direction="left-to-right" evidence="1">
        <dbReference type="Rhea" id="RHEA:71656"/>
    </physiologicalReaction>
</comment>
<proteinExistence type="predicted"/>
<dbReference type="Gene3D" id="3.40.220.10">
    <property type="entry name" value="Leucine Aminopeptidase, subunit E, domain 1"/>
    <property type="match status" value="1"/>
</dbReference>
<sequence>MIRNTTGNLLQTDAEALVNTVNCDGFMGKGIALQFKQAWPDNFDAYAKACRAKEVRPGHMLVWESGRMVNPRYIINFPTKRHWREKSRLEDIRNGLRALVEDIRRLGIRSIAVPPLGCGNGGLDWQAVRPLIEAAFAELPDTQVHLFSPSGSPEAKTMPVNTKRPEMTISRALFVKVMHQYESLSYRLTLLEIQKLMYFLQEAGEPLRLRFQAGTYGPYAANLNKVLERIEGHLIRGYGDSQRPDTEIELLPDAAKEADLYLSQHPLPIVRVNRVSNLIQGFETPYGMELLSSVHWVCTHSKPKAITPEAAIESVHGWNERKQKMFRPEHIRVAYQRLRELAWIAK</sequence>
<dbReference type="GO" id="GO:0140291">
    <property type="term" value="P:peptidyl-glutamate ADP-deribosylation"/>
    <property type="evidence" value="ECO:0007669"/>
    <property type="project" value="TreeGrafter"/>
</dbReference>
<dbReference type="OrthoDB" id="9780211at2"/>
<dbReference type="PANTHER" id="PTHR12521:SF0">
    <property type="entry name" value="ADP-RIBOSE GLYCOHYDROLASE OARD1"/>
    <property type="match status" value="1"/>
</dbReference>
<reference evidence="3 4" key="1">
    <citation type="submission" date="2015-10" db="EMBL/GenBank/DDBJ databases">
        <authorList>
            <person name="Gilbert D.G."/>
        </authorList>
    </citation>
    <scope>NUCLEOTIDE SEQUENCE [LARGE SCALE GENOMIC DNA]</scope>
    <source>
        <strain evidence="3">COMA1</strain>
    </source>
</reference>
<dbReference type="PROSITE" id="PS51154">
    <property type="entry name" value="MACRO"/>
    <property type="match status" value="1"/>
</dbReference>
<dbReference type="AlphaFoldDB" id="A0A0S4LU96"/>